<reference evidence="1 2" key="1">
    <citation type="journal article" date="2013" name="Stand. Genomic Sci.">
        <title>Genome sequence of the reddish-pigmented Rubellimicrobium thermophilum type strain (DSM 16684(T)), a member of the Roseobacter clade.</title>
        <authorList>
            <person name="Fiebig A."/>
            <person name="Riedel T."/>
            <person name="Gronow S."/>
            <person name="Petersen J."/>
            <person name="Klenk H.P."/>
            <person name="Goker M."/>
        </authorList>
    </citation>
    <scope>NUCLEOTIDE SEQUENCE [LARGE SCALE GENOMIC DNA]</scope>
    <source>
        <strain evidence="1 2">DSM 16684</strain>
    </source>
</reference>
<proteinExistence type="predicted"/>
<dbReference type="STRING" id="1123069.ruthe_02357"/>
<gene>
    <name evidence="1" type="ORF">ruthe_02357</name>
</gene>
<accession>S9QX59</accession>
<keyword evidence="2" id="KW-1185">Reference proteome</keyword>
<dbReference type="RefSeq" id="WP_021098439.1">
    <property type="nucleotide sequence ID" value="NZ_KE557322.1"/>
</dbReference>
<dbReference type="Proteomes" id="UP000015346">
    <property type="component" value="Unassembled WGS sequence"/>
</dbReference>
<protein>
    <submittedName>
        <fullName evidence="1">Asparagine synthetase A</fullName>
    </submittedName>
</protein>
<organism evidence="1 2">
    <name type="scientific">Rubellimicrobium thermophilum DSM 16684</name>
    <dbReference type="NCBI Taxonomy" id="1123069"/>
    <lineage>
        <taxon>Bacteria</taxon>
        <taxon>Pseudomonadati</taxon>
        <taxon>Pseudomonadota</taxon>
        <taxon>Alphaproteobacteria</taxon>
        <taxon>Rhodobacterales</taxon>
        <taxon>Roseobacteraceae</taxon>
        <taxon>Rubellimicrobium</taxon>
    </lineage>
</organism>
<evidence type="ECO:0000313" key="2">
    <source>
        <dbReference type="Proteomes" id="UP000015346"/>
    </source>
</evidence>
<dbReference type="HOGENOM" id="CLU_155700_3_0_5"/>
<dbReference type="EMBL" id="AOLV01000028">
    <property type="protein sequence ID" value="EPX84147.1"/>
    <property type="molecule type" value="Genomic_DNA"/>
</dbReference>
<dbReference type="AlphaFoldDB" id="S9QX59"/>
<comment type="caution">
    <text evidence="1">The sequence shown here is derived from an EMBL/GenBank/DDBJ whole genome shotgun (WGS) entry which is preliminary data.</text>
</comment>
<sequence>MMSAPAVPSAVFSTVRHVPPPVSQTAPLREAAVAIEASFLREMLAAVGLGRVPSAFGGGEGEGQFTSFLLEAQARHLAEPGGSGWPNRSCAG</sequence>
<name>S9QX59_9RHOB</name>
<evidence type="ECO:0000313" key="1">
    <source>
        <dbReference type="EMBL" id="EPX84147.1"/>
    </source>
</evidence>